<evidence type="ECO:0000313" key="3">
    <source>
        <dbReference type="Proteomes" id="UP000233786"/>
    </source>
</evidence>
<dbReference type="AlphaFoldDB" id="A0A2N3XV96"/>
<protein>
    <submittedName>
        <fullName evidence="2">Steroid 5-alpha reductase family enzyme</fullName>
    </submittedName>
</protein>
<dbReference type="Pfam" id="PF06966">
    <property type="entry name" value="DUF1295"/>
    <property type="match status" value="1"/>
</dbReference>
<feature type="transmembrane region" description="Helical" evidence="1">
    <location>
        <begin position="28"/>
        <end position="46"/>
    </location>
</feature>
<keyword evidence="1" id="KW-1133">Transmembrane helix</keyword>
<keyword evidence="3" id="KW-1185">Reference proteome</keyword>
<evidence type="ECO:0000313" key="2">
    <source>
        <dbReference type="EMBL" id="PKW14597.1"/>
    </source>
</evidence>
<name>A0A2N3XV96_SACSN</name>
<dbReference type="OrthoDB" id="9779233at2"/>
<feature type="transmembrane region" description="Helical" evidence="1">
    <location>
        <begin position="99"/>
        <end position="120"/>
    </location>
</feature>
<dbReference type="STRING" id="994479.GCA_000194155_01850"/>
<dbReference type="RefSeq" id="WP_010693841.1">
    <property type="nucleotide sequence ID" value="NZ_CP061007.1"/>
</dbReference>
<comment type="caution">
    <text evidence="2">The sequence shown here is derived from an EMBL/GenBank/DDBJ whole genome shotgun (WGS) entry which is preliminary data.</text>
</comment>
<organism evidence="2 3">
    <name type="scientific">Saccharopolyspora spinosa</name>
    <dbReference type="NCBI Taxonomy" id="60894"/>
    <lineage>
        <taxon>Bacteria</taxon>
        <taxon>Bacillati</taxon>
        <taxon>Actinomycetota</taxon>
        <taxon>Actinomycetes</taxon>
        <taxon>Pseudonocardiales</taxon>
        <taxon>Pseudonocardiaceae</taxon>
        <taxon>Saccharopolyspora</taxon>
    </lineage>
</organism>
<feature type="transmembrane region" description="Helical" evidence="1">
    <location>
        <begin position="191"/>
        <end position="218"/>
    </location>
</feature>
<dbReference type="GO" id="GO:0016020">
    <property type="term" value="C:membrane"/>
    <property type="evidence" value="ECO:0007669"/>
    <property type="project" value="TreeGrafter"/>
</dbReference>
<reference evidence="2" key="1">
    <citation type="submission" date="2017-12" db="EMBL/GenBank/DDBJ databases">
        <title>Sequencing the genomes of 1000 Actinobacteria strains.</title>
        <authorList>
            <person name="Klenk H.-P."/>
        </authorList>
    </citation>
    <scope>NUCLEOTIDE SEQUENCE [LARGE SCALE GENOMIC DNA]</scope>
    <source>
        <strain evidence="2">DSM 44228</strain>
    </source>
</reference>
<dbReference type="PANTHER" id="PTHR32251">
    <property type="entry name" value="3-OXO-5-ALPHA-STEROID 4-DEHYDROGENASE"/>
    <property type="match status" value="1"/>
</dbReference>
<sequence length="255" mass="28605">MLALAVALAVVIATFGIAAHRRRYDTIDSVWGLGFVVITGAGLLAAERPAPSAVITALLTAVWGLRLSWHILLRGRSKPEDPRYQAILDRAGSRPRLRMFVRVYLAQALVMWFVSLPVQAAQLELGGPSTPWFVLWVGTTLWTVGMFFEVIGDAQLRRFRADPANAGKVLDRGLWRFTRHPNYFGDACVWWGLYLAAAHQAVVLATVLSPLLMTWLLARGSGKPVLERHMRRTRPEYADYVERTSGFFPLPPKRR</sequence>
<keyword evidence="1" id="KW-0812">Transmembrane</keyword>
<gene>
    <name evidence="2" type="ORF">A8926_2226</name>
</gene>
<feature type="transmembrane region" description="Helical" evidence="1">
    <location>
        <begin position="132"/>
        <end position="151"/>
    </location>
</feature>
<accession>A0A2N3XV96</accession>
<dbReference type="Proteomes" id="UP000233786">
    <property type="component" value="Unassembled WGS sequence"/>
</dbReference>
<dbReference type="Gene3D" id="1.20.120.1630">
    <property type="match status" value="1"/>
</dbReference>
<dbReference type="PROSITE" id="PS50244">
    <property type="entry name" value="S5A_REDUCTASE"/>
    <property type="match status" value="1"/>
</dbReference>
<dbReference type="InterPro" id="IPR010721">
    <property type="entry name" value="UstE-like"/>
</dbReference>
<proteinExistence type="predicted"/>
<dbReference type="PANTHER" id="PTHR32251:SF17">
    <property type="entry name" value="STEROID 5-ALPHA REDUCTASE C-TERMINAL DOMAIN-CONTAINING PROTEIN"/>
    <property type="match status" value="1"/>
</dbReference>
<keyword evidence="1" id="KW-0472">Membrane</keyword>
<dbReference type="EMBL" id="PJNB01000001">
    <property type="protein sequence ID" value="PKW14597.1"/>
    <property type="molecule type" value="Genomic_DNA"/>
</dbReference>
<evidence type="ECO:0000256" key="1">
    <source>
        <dbReference type="SAM" id="Phobius"/>
    </source>
</evidence>